<evidence type="ECO:0008006" key="3">
    <source>
        <dbReference type="Google" id="ProtNLM"/>
    </source>
</evidence>
<dbReference type="SUPFAM" id="SSF52266">
    <property type="entry name" value="SGNH hydrolase"/>
    <property type="match status" value="1"/>
</dbReference>
<protein>
    <recommendedName>
        <fullName evidence="3">SGNH hydrolase-like domain-containing protein, acetyltransferase AlgX</fullName>
    </recommendedName>
</protein>
<evidence type="ECO:0000313" key="2">
    <source>
        <dbReference type="Proteomes" id="UP001241747"/>
    </source>
</evidence>
<dbReference type="EMBL" id="JAUSVY010000003">
    <property type="protein sequence ID" value="MDQ0504614.1"/>
    <property type="molecule type" value="Genomic_DNA"/>
</dbReference>
<proteinExistence type="predicted"/>
<organism evidence="1 2">
    <name type="scientific">Xanthobacter agilis</name>
    <dbReference type="NCBI Taxonomy" id="47492"/>
    <lineage>
        <taxon>Bacteria</taxon>
        <taxon>Pseudomonadati</taxon>
        <taxon>Pseudomonadota</taxon>
        <taxon>Alphaproteobacteria</taxon>
        <taxon>Hyphomicrobiales</taxon>
        <taxon>Xanthobacteraceae</taxon>
        <taxon>Xanthobacter</taxon>
    </lineage>
</organism>
<dbReference type="Proteomes" id="UP001241747">
    <property type="component" value="Unassembled WGS sequence"/>
</dbReference>
<name>A0ABU0LBW0_XANAG</name>
<keyword evidence="2" id="KW-1185">Reference proteome</keyword>
<comment type="caution">
    <text evidence="1">The sequence shown here is derived from an EMBL/GenBank/DDBJ whole genome shotgun (WGS) entry which is preliminary data.</text>
</comment>
<evidence type="ECO:0000313" key="1">
    <source>
        <dbReference type="EMBL" id="MDQ0504614.1"/>
    </source>
</evidence>
<dbReference type="RefSeq" id="WP_237347177.1">
    <property type="nucleotide sequence ID" value="NZ_JABWGX010000029.1"/>
</dbReference>
<sequence>MKIAVFGTSNSILKNGYVSGLRFSPYVDTVQQFCLGHSTSVSLPYTTKGVNFDDFDYCLVDFVVNEETFEKFPESHREIRNRLDFLISLLAEKKCVPVAMIMPVQIRVDKPLPVYRLYLEYFREHNFPVFDGYDALRRLMAGSDTPLPSYFRDPSHLSNWAATALGLALGEQLAAFADKLLDRRVSTVRGHTFGYVRFNPRHNRAIPVVTRKSALSTERFLRIGAEERILFGIGEAEAVSGVGLNLGQTNWPLVVRSGEKRSPAFFGKEYFDPTEKRYLFVIRTMPELLAEENYVRLFLKPRPPRERESEAAPLPALIAEVNGVTVRYPQTDLATCALVLKDDTAGDLVTPISDTFFRGVAMTALRLMA</sequence>
<accession>A0ABU0LBW0</accession>
<gene>
    <name evidence="1" type="ORF">QOZ94_001396</name>
</gene>
<reference evidence="1 2" key="1">
    <citation type="submission" date="2023-07" db="EMBL/GenBank/DDBJ databases">
        <title>Genomic Encyclopedia of Type Strains, Phase IV (KMG-IV): sequencing the most valuable type-strain genomes for metagenomic binning, comparative biology and taxonomic classification.</title>
        <authorList>
            <person name="Goeker M."/>
        </authorList>
    </citation>
    <scope>NUCLEOTIDE SEQUENCE [LARGE SCALE GENOMIC DNA]</scope>
    <source>
        <strain evidence="1 2">DSM 3770</strain>
    </source>
</reference>